<dbReference type="SUPFAM" id="SSF47473">
    <property type="entry name" value="EF-hand"/>
    <property type="match status" value="1"/>
</dbReference>
<dbReference type="SFLD" id="SFLDG01206">
    <property type="entry name" value="Xi.1"/>
    <property type="match status" value="1"/>
</dbReference>
<dbReference type="AlphaFoldDB" id="F0W3L6"/>
<dbReference type="InterPro" id="IPR011992">
    <property type="entry name" value="EF-hand-dom_pair"/>
</dbReference>
<dbReference type="InterPro" id="IPR010987">
    <property type="entry name" value="Glutathione-S-Trfase_C-like"/>
</dbReference>
<dbReference type="PROSITE" id="PS50405">
    <property type="entry name" value="GST_CTER"/>
    <property type="match status" value="1"/>
</dbReference>
<proteinExistence type="predicted"/>
<dbReference type="InterPro" id="IPR004045">
    <property type="entry name" value="Glutathione_S-Trfase_N"/>
</dbReference>
<protein>
    <submittedName>
        <fullName evidence="3">Glutathione Stransferase omegalike protein putative</fullName>
    </submittedName>
</protein>
<dbReference type="InterPro" id="IPR016639">
    <property type="entry name" value="GST_Omega/GSH"/>
</dbReference>
<accession>F0W3L6</accession>
<dbReference type="InterPro" id="IPR047047">
    <property type="entry name" value="GST_Omega-like_C"/>
</dbReference>
<feature type="domain" description="EF-hand" evidence="1">
    <location>
        <begin position="744"/>
        <end position="779"/>
    </location>
</feature>
<dbReference type="FunFam" id="3.40.30.10:FF:000499">
    <property type="entry name" value="Glutathione S-transferase"/>
    <property type="match status" value="1"/>
</dbReference>
<dbReference type="Gene3D" id="1.20.890.10">
    <property type="entry name" value="cAMP-dependent protein kinase regulatory subunit, dimerization-anchoring domain"/>
    <property type="match status" value="1"/>
</dbReference>
<organism evidence="3">
    <name type="scientific">Albugo laibachii Nc14</name>
    <dbReference type="NCBI Taxonomy" id="890382"/>
    <lineage>
        <taxon>Eukaryota</taxon>
        <taxon>Sar</taxon>
        <taxon>Stramenopiles</taxon>
        <taxon>Oomycota</taxon>
        <taxon>Peronosporomycetes</taxon>
        <taxon>Albuginales</taxon>
        <taxon>Albuginaceae</taxon>
        <taxon>Albugo</taxon>
    </lineage>
</organism>
<dbReference type="Gene3D" id="3.40.30.10">
    <property type="entry name" value="Glutaredoxin"/>
    <property type="match status" value="1"/>
</dbReference>
<dbReference type="GO" id="GO:0004364">
    <property type="term" value="F:glutathione transferase activity"/>
    <property type="evidence" value="ECO:0007669"/>
    <property type="project" value="InterPro"/>
</dbReference>
<evidence type="ECO:0000313" key="4">
    <source>
        <dbReference type="EMBL" id="CCA16277.1"/>
    </source>
</evidence>
<dbReference type="SFLD" id="SFLDG01148">
    <property type="entry name" value="Xi_(cytGST)"/>
    <property type="match status" value="1"/>
</dbReference>
<name>F0W3L6_9STRA</name>
<evidence type="ECO:0000259" key="1">
    <source>
        <dbReference type="PROSITE" id="PS50222"/>
    </source>
</evidence>
<dbReference type="SUPFAM" id="SSF52833">
    <property type="entry name" value="Thioredoxin-like"/>
    <property type="match status" value="1"/>
</dbReference>
<dbReference type="SUPFAM" id="SSF47391">
    <property type="entry name" value="Dimerization-anchoring domain of cAMP-dependent PK regulatory subunit"/>
    <property type="match status" value="1"/>
</dbReference>
<feature type="domain" description="GST C-terminal" evidence="2">
    <location>
        <begin position="161"/>
        <end position="322"/>
    </location>
</feature>
<reference evidence="3" key="1">
    <citation type="journal article" date="2011" name="PLoS Biol.">
        <title>Gene gain and loss during evolution of obligate parasitism in the white rust pathogen of Arabidopsis thaliana.</title>
        <authorList>
            <person name="Kemen E."/>
            <person name="Gardiner A."/>
            <person name="Schultz-Larsen T."/>
            <person name="Kemen A.C."/>
            <person name="Balmuth A.L."/>
            <person name="Robert-Seilaniantz A."/>
            <person name="Bailey K."/>
            <person name="Holub E."/>
            <person name="Studholme D.J."/>
            <person name="Maclean D."/>
            <person name="Jones J.D."/>
        </authorList>
    </citation>
    <scope>NUCLEOTIDE SEQUENCE</scope>
</reference>
<dbReference type="EMBL" id="FR824058">
    <property type="protein sequence ID" value="CCA15659.1"/>
    <property type="molecule type" value="Genomic_DNA"/>
</dbReference>
<reference evidence="3" key="2">
    <citation type="submission" date="2011-02" db="EMBL/GenBank/DDBJ databases">
        <authorList>
            <person name="MacLean D."/>
        </authorList>
    </citation>
    <scope>NUCLEOTIDE SEQUENCE</scope>
</reference>
<dbReference type="PROSITE" id="PS50222">
    <property type="entry name" value="EF_HAND_2"/>
    <property type="match status" value="2"/>
</dbReference>
<dbReference type="PANTHER" id="PTHR32419:SF6">
    <property type="entry name" value="GLUTATHIONE S-TRANSFERASE OMEGA-LIKE 1-RELATED"/>
    <property type="match status" value="1"/>
</dbReference>
<dbReference type="GO" id="GO:0005737">
    <property type="term" value="C:cytoplasm"/>
    <property type="evidence" value="ECO:0007669"/>
    <property type="project" value="TreeGrafter"/>
</dbReference>
<dbReference type="InterPro" id="IPR036282">
    <property type="entry name" value="Glutathione-S-Trfase_C_sf"/>
</dbReference>
<dbReference type="Pfam" id="PF13409">
    <property type="entry name" value="GST_N_2"/>
    <property type="match status" value="1"/>
</dbReference>
<dbReference type="EMBL" id="FR824065">
    <property type="protein sequence ID" value="CCA16277.1"/>
    <property type="molecule type" value="Genomic_DNA"/>
</dbReference>
<dbReference type="CDD" id="cd22984">
    <property type="entry name" value="DD_CrRSP7-like"/>
    <property type="match status" value="1"/>
</dbReference>
<feature type="domain" description="EF-hand" evidence="1">
    <location>
        <begin position="640"/>
        <end position="675"/>
    </location>
</feature>
<dbReference type="Pfam" id="PF13410">
    <property type="entry name" value="GST_C_2"/>
    <property type="match status" value="1"/>
</dbReference>
<dbReference type="InterPro" id="IPR002048">
    <property type="entry name" value="EF_hand_dom"/>
</dbReference>
<dbReference type="GO" id="GO:0005509">
    <property type="term" value="F:calcium ion binding"/>
    <property type="evidence" value="ECO:0007669"/>
    <property type="project" value="InterPro"/>
</dbReference>
<dbReference type="HOGENOM" id="CLU_342702_0_0_1"/>
<dbReference type="Gene3D" id="1.10.238.10">
    <property type="entry name" value="EF-hand"/>
    <property type="match status" value="1"/>
</dbReference>
<gene>
    <name evidence="3" type="primary">AlNc14C13G1578</name>
    <name evidence="4" type="synonym">AlNc14C20G2055</name>
    <name evidence="3" type="ORF">ALNC14_018020</name>
    <name evidence="4" type="ORF">ALNC14_024200</name>
</gene>
<dbReference type="InterPro" id="IPR036249">
    <property type="entry name" value="Thioredoxin-like_sf"/>
</dbReference>
<dbReference type="PANTHER" id="PTHR32419">
    <property type="entry name" value="GLUTATHIONYL-HYDROQUINONE REDUCTASE"/>
    <property type="match status" value="1"/>
</dbReference>
<sequence length="827" mass="95656">MASFFAGKSLVSEKGSFLRPDSIFRRWIEPPSNPKAIFPAAKDRYHLYISYACPWATRCLATLYLKKLDGFIGVSVVHPVFQRTRPNDPQDKHAGWAFVDPKKTPALPGPTGLGSYSSEGATPDTINQCNFVRDLYEMCYKGELRYTVPILWDKKTKTIINNESADIVRMFNSAFDSFVSAPTIDLYPKSLQNKIDEINMWVYDGINNGVYKCGFAQSQQAYDEAVETLFSSLDKAENILSSQRYLCGECFTEADLRLFMTLIRFDEVYVVHFKANKRMIEDYSNLRNYLREIYQMPEVKKAINMQHIKLHYYASHTHINPFGIVPIGPNYDYNTKHDRSSKNDRILSFHDLEPVLPTRCSYSPYKRLVIMASKFAKSLQIPSEFPETLRDFAREVLRQQRKVETREDIIQFGVAYFQSRVEQREQKDTEEPIQEDESVAGYMRYSEERIYEILREIIQKAIHQNNNNARVPYAVLKEVMCQIAEVLHLSSIELNALYAQVAEDEDGTVDLSEILPLTYKAVRCLRSGKQERESRAHNFEKKYQPQDIMLHGMFQDEIESILREILHRNDLIESGVMRNHLKACLKDEDLGFSTAEVNILMAEAPNQVSDDFSDFISICFPKLRDVFWHGIIEFPSEREAVSDSFYNAFINVDEDGSGFLPTTELVKATRDADVGLTKVQIVVLMAETEENQQGLVSFEKFVTRVALMGVFFVSFEYQQQMAEFSRRFRATSDYYQVFDLDQPAFEHTLSTALEKVDTDRRGFLDRDEIVEAIQSSFSEITIRQMRCLLAFATKAPNNLDFEYHLIIQYGFQALQRMQEYDSMIAEM</sequence>
<dbReference type="InterPro" id="IPR040079">
    <property type="entry name" value="Glutathione_S-Trfase"/>
</dbReference>
<dbReference type="Gene3D" id="1.20.1050.10">
    <property type="match status" value="1"/>
</dbReference>
<dbReference type="CDD" id="cd03190">
    <property type="entry name" value="GST_C_Omega_like"/>
    <property type="match status" value="1"/>
</dbReference>
<dbReference type="SUPFAM" id="SSF47616">
    <property type="entry name" value="GST C-terminal domain-like"/>
    <property type="match status" value="1"/>
</dbReference>
<evidence type="ECO:0000259" key="2">
    <source>
        <dbReference type="PROSITE" id="PS50405"/>
    </source>
</evidence>
<evidence type="ECO:0000313" key="3">
    <source>
        <dbReference type="EMBL" id="CCA15659.1"/>
    </source>
</evidence>
<dbReference type="SFLD" id="SFLDS00019">
    <property type="entry name" value="Glutathione_Transferase_(cytos"/>
    <property type="match status" value="1"/>
</dbReference>
<keyword evidence="3" id="KW-0808">Transferase</keyword>